<protein>
    <recommendedName>
        <fullName evidence="1">Lipocalin-like domain-containing protein</fullName>
    </recommendedName>
</protein>
<reference evidence="2 3" key="1">
    <citation type="submission" date="2019-04" db="EMBL/GenBank/DDBJ databases">
        <title>Aspergillus burnettii sp. nov., novel species from soil in southeast Queensland.</title>
        <authorList>
            <person name="Gilchrist C.L.M."/>
            <person name="Pitt J.I."/>
            <person name="Lange L."/>
            <person name="Lacey H.J."/>
            <person name="Vuong D."/>
            <person name="Midgley D.J."/>
            <person name="Greenfield P."/>
            <person name="Bradbury M."/>
            <person name="Lacey E."/>
            <person name="Busk P.K."/>
            <person name="Pilgaard B."/>
            <person name="Chooi Y.H."/>
            <person name="Piggott A.M."/>
        </authorList>
    </citation>
    <scope>NUCLEOTIDE SEQUENCE [LARGE SCALE GENOMIC DNA]</scope>
    <source>
        <strain evidence="2 3">FRR 5400</strain>
    </source>
</reference>
<comment type="caution">
    <text evidence="2">The sequence shown here is derived from an EMBL/GenBank/DDBJ whole genome shotgun (WGS) entry which is preliminary data.</text>
</comment>
<evidence type="ECO:0000313" key="3">
    <source>
        <dbReference type="Proteomes" id="UP000541154"/>
    </source>
</evidence>
<dbReference type="AlphaFoldDB" id="A0A8H6E8W6"/>
<feature type="domain" description="Lipocalin-like" evidence="1">
    <location>
        <begin position="1"/>
        <end position="103"/>
    </location>
</feature>
<organism evidence="2 3">
    <name type="scientific">Petromyces alliaceus</name>
    <name type="common">Aspergillus alliaceus</name>
    <dbReference type="NCBI Taxonomy" id="209559"/>
    <lineage>
        <taxon>Eukaryota</taxon>
        <taxon>Fungi</taxon>
        <taxon>Dikarya</taxon>
        <taxon>Ascomycota</taxon>
        <taxon>Pezizomycotina</taxon>
        <taxon>Eurotiomycetes</taxon>
        <taxon>Eurotiomycetidae</taxon>
        <taxon>Eurotiales</taxon>
        <taxon>Aspergillaceae</taxon>
        <taxon>Aspergillus</taxon>
        <taxon>Aspergillus subgen. Circumdati</taxon>
    </lineage>
</organism>
<accession>A0A8H6E8W6</accession>
<gene>
    <name evidence="2" type="ORF">ETB97_009300</name>
</gene>
<dbReference type="EMBL" id="SPNV01000044">
    <property type="protein sequence ID" value="KAF5863837.1"/>
    <property type="molecule type" value="Genomic_DNA"/>
</dbReference>
<sequence>MAAQLMKLGLPRFAQEICHFASDAERAQAAKGHLAYAGTYHLGVDEEMRLVVNHTVDVSLFQNWLGTNQTRVSQIDGKRLILELNPLPKVVGIGVNVVLRWKRAGRRISPGRHGMR</sequence>
<dbReference type="Proteomes" id="UP000541154">
    <property type="component" value="Unassembled WGS sequence"/>
</dbReference>
<name>A0A8H6E8W6_PETAA</name>
<dbReference type="Pfam" id="PF13924">
    <property type="entry name" value="Lipocalin_5"/>
    <property type="match status" value="1"/>
</dbReference>
<evidence type="ECO:0000259" key="1">
    <source>
        <dbReference type="Pfam" id="PF13924"/>
    </source>
</evidence>
<keyword evidence="3" id="KW-1185">Reference proteome</keyword>
<evidence type="ECO:0000313" key="2">
    <source>
        <dbReference type="EMBL" id="KAF5863837.1"/>
    </source>
</evidence>
<dbReference type="InterPro" id="IPR024311">
    <property type="entry name" value="Lipocalin-like"/>
</dbReference>
<proteinExistence type="predicted"/>